<protein>
    <submittedName>
        <fullName evidence="4">Calponin homology domain-containing protein DDB_G0272472-like</fullName>
    </submittedName>
</protein>
<sequence length="503" mass="59267">MPTTTLPGGIKVYVAQSADKTEISPVYDDDSPRGDYPVVRGVVRGTSAGGTEKRKRTDRVHTPKIREKSSRNLVSQPRSEDEGELRIAQRYRSCAEEFKSYHKELQASERNLKRLGADINERERSLNETYENVQYGERDIELLYETLTSLEDTVSNNFHDEFKKITDESKELPPINGVFKPHPTIADIDERVYHDKFADDCKRVVETKGQYIEDSRRLMELKDKYIAAARHIAKKKELYMRDFHRVAEKKDRYIVETHRVSDEREKYIDHVKKLLQEAETCVQELTHKIDYYKFQADLLKDKNVEYYKRTHKAEMTLARTSRERDEARDLLKKAKLEKDRFVSEDYRGRQVIHKMREEMARQKKERKALEHNNKALKDENRRCEERVNFAENEMSKMSEMIRQMGMESDKRVKRVQMEKESMEQEKKLVELSKKRLQEKMERKVGEVHKIVRAREKEIDMLLVKIKAQANVITQLQGHLDSKKGDGRAPTTPAEKSKKRIGQT</sequence>
<keyword evidence="1" id="KW-0175">Coiled coil</keyword>
<evidence type="ECO:0000313" key="4">
    <source>
        <dbReference type="RefSeq" id="XP_019633127.1"/>
    </source>
</evidence>
<feature type="compositionally biased region" description="Basic and acidic residues" evidence="2">
    <location>
        <begin position="59"/>
        <end position="70"/>
    </location>
</feature>
<reference evidence="4" key="1">
    <citation type="submission" date="2025-08" db="UniProtKB">
        <authorList>
            <consortium name="RefSeq"/>
        </authorList>
    </citation>
    <scope>IDENTIFICATION</scope>
    <source>
        <tissue evidence="4">Gonad</tissue>
    </source>
</reference>
<name>A0A6P4ZQ94_BRABE</name>
<evidence type="ECO:0000313" key="3">
    <source>
        <dbReference type="Proteomes" id="UP000515135"/>
    </source>
</evidence>
<dbReference type="AlphaFoldDB" id="A0A6P4ZQ94"/>
<organism evidence="3 4">
    <name type="scientific">Branchiostoma belcheri</name>
    <name type="common">Amphioxus</name>
    <dbReference type="NCBI Taxonomy" id="7741"/>
    <lineage>
        <taxon>Eukaryota</taxon>
        <taxon>Metazoa</taxon>
        <taxon>Chordata</taxon>
        <taxon>Cephalochordata</taxon>
        <taxon>Leptocardii</taxon>
        <taxon>Amphioxiformes</taxon>
        <taxon>Branchiostomatidae</taxon>
        <taxon>Branchiostoma</taxon>
    </lineage>
</organism>
<evidence type="ECO:0000256" key="1">
    <source>
        <dbReference type="SAM" id="Coils"/>
    </source>
</evidence>
<dbReference type="GeneID" id="109476582"/>
<evidence type="ECO:0000256" key="2">
    <source>
        <dbReference type="SAM" id="MobiDB-lite"/>
    </source>
</evidence>
<accession>A0A6P4ZQ94</accession>
<dbReference type="KEGG" id="bbel:109476582"/>
<proteinExistence type="predicted"/>
<keyword evidence="3" id="KW-1185">Reference proteome</keyword>
<dbReference type="RefSeq" id="XP_019633127.1">
    <property type="nucleotide sequence ID" value="XM_019777568.1"/>
</dbReference>
<feature type="coiled-coil region" evidence="1">
    <location>
        <begin position="317"/>
        <end position="442"/>
    </location>
</feature>
<dbReference type="Proteomes" id="UP000515135">
    <property type="component" value="Unplaced"/>
</dbReference>
<feature type="region of interest" description="Disordered" evidence="2">
    <location>
        <begin position="23"/>
        <end position="82"/>
    </location>
</feature>
<feature type="region of interest" description="Disordered" evidence="2">
    <location>
        <begin position="476"/>
        <end position="503"/>
    </location>
</feature>
<dbReference type="OrthoDB" id="9994090at2759"/>
<gene>
    <name evidence="4" type="primary">LOC109476582</name>
</gene>